<evidence type="ECO:0000256" key="4">
    <source>
        <dbReference type="SAM" id="MobiDB-lite"/>
    </source>
</evidence>
<evidence type="ECO:0000313" key="5">
    <source>
        <dbReference type="EMBL" id="KIM84896.1"/>
    </source>
</evidence>
<dbReference type="FunCoup" id="A0A0C3G2M1">
    <property type="interactions" value="18"/>
</dbReference>
<accession>A0A0C3G2M1</accession>
<dbReference type="PROSITE" id="PS50088">
    <property type="entry name" value="ANK_REPEAT"/>
    <property type="match status" value="1"/>
</dbReference>
<keyword evidence="6" id="KW-1185">Reference proteome</keyword>
<dbReference type="SMART" id="SM00248">
    <property type="entry name" value="ANK"/>
    <property type="match status" value="2"/>
</dbReference>
<dbReference type="Gene3D" id="1.25.40.20">
    <property type="entry name" value="Ankyrin repeat-containing domain"/>
    <property type="match status" value="1"/>
</dbReference>
<feature type="repeat" description="ANK" evidence="3">
    <location>
        <begin position="42"/>
        <end position="74"/>
    </location>
</feature>
<evidence type="ECO:0000256" key="1">
    <source>
        <dbReference type="ARBA" id="ARBA00022737"/>
    </source>
</evidence>
<reference evidence="5 6" key="1">
    <citation type="submission" date="2014-04" db="EMBL/GenBank/DDBJ databases">
        <authorList>
            <consortium name="DOE Joint Genome Institute"/>
            <person name="Kuo A."/>
            <person name="Tarkka M."/>
            <person name="Buscot F."/>
            <person name="Kohler A."/>
            <person name="Nagy L.G."/>
            <person name="Floudas D."/>
            <person name="Copeland A."/>
            <person name="Barry K.W."/>
            <person name="Cichocki N."/>
            <person name="Veneault-Fourrey C."/>
            <person name="LaButti K."/>
            <person name="Lindquist E.A."/>
            <person name="Lipzen A."/>
            <person name="Lundell T."/>
            <person name="Morin E."/>
            <person name="Murat C."/>
            <person name="Sun H."/>
            <person name="Tunlid A."/>
            <person name="Henrissat B."/>
            <person name="Grigoriev I.V."/>
            <person name="Hibbett D.S."/>
            <person name="Martin F."/>
            <person name="Nordberg H.P."/>
            <person name="Cantor M.N."/>
            <person name="Hua S.X."/>
        </authorList>
    </citation>
    <scope>NUCLEOTIDE SEQUENCE [LARGE SCALE GENOMIC DNA]</scope>
    <source>
        <strain evidence="5 6">F 1598</strain>
    </source>
</reference>
<dbReference type="InParanoid" id="A0A0C3G2M1"/>
<dbReference type="AlphaFoldDB" id="A0A0C3G2M1"/>
<dbReference type="GO" id="GO:0085020">
    <property type="term" value="P:protein K6-linked ubiquitination"/>
    <property type="evidence" value="ECO:0007669"/>
    <property type="project" value="TreeGrafter"/>
</dbReference>
<sequence length="237" mass="25704">MTVPTRTQALKNIWVAAGDGDLNRVQELVEQQSMSPNVPDPYTYTPMHAAASYGQLHVLEYLISRGGNVDVTDEDGDTPLYTIENLDTARWLVEHGANVHHRNNEGISPIEHLSEDFPQVAAYLQSVSSAEPVVPSFAPNSQQPSQHQQNIVSEEMTSSLMQSVQDIMQRAEAEGRDPDAELREVVGRTVLEGVLTGYEMTTDGNGNASDAQDARENADGAKRSRTDHGPGPGPGTA</sequence>
<dbReference type="Pfam" id="PF12796">
    <property type="entry name" value="Ank_2"/>
    <property type="match status" value="1"/>
</dbReference>
<name>A0A0C3G2M1_PILCF</name>
<dbReference type="SUPFAM" id="SSF48403">
    <property type="entry name" value="Ankyrin repeat"/>
    <property type="match status" value="1"/>
</dbReference>
<keyword evidence="1" id="KW-0677">Repeat</keyword>
<dbReference type="STRING" id="765440.A0A0C3G2M1"/>
<feature type="compositionally biased region" description="Basic and acidic residues" evidence="4">
    <location>
        <begin position="212"/>
        <end position="228"/>
    </location>
</feature>
<feature type="region of interest" description="Disordered" evidence="4">
    <location>
        <begin position="197"/>
        <end position="237"/>
    </location>
</feature>
<evidence type="ECO:0000313" key="6">
    <source>
        <dbReference type="Proteomes" id="UP000054166"/>
    </source>
</evidence>
<dbReference type="InterPro" id="IPR002110">
    <property type="entry name" value="Ankyrin_rpt"/>
</dbReference>
<keyword evidence="2 3" id="KW-0040">ANK repeat</keyword>
<protein>
    <submittedName>
        <fullName evidence="5">Uncharacterized protein</fullName>
    </submittedName>
</protein>
<dbReference type="PANTHER" id="PTHR24171">
    <property type="entry name" value="ANKYRIN REPEAT DOMAIN-CONTAINING PROTEIN 39-RELATED"/>
    <property type="match status" value="1"/>
</dbReference>
<dbReference type="PROSITE" id="PS50297">
    <property type="entry name" value="ANK_REP_REGION"/>
    <property type="match status" value="1"/>
</dbReference>
<gene>
    <name evidence="5" type="ORF">PILCRDRAFT_817715</name>
</gene>
<organism evidence="5 6">
    <name type="scientific">Piloderma croceum (strain F 1598)</name>
    <dbReference type="NCBI Taxonomy" id="765440"/>
    <lineage>
        <taxon>Eukaryota</taxon>
        <taxon>Fungi</taxon>
        <taxon>Dikarya</taxon>
        <taxon>Basidiomycota</taxon>
        <taxon>Agaricomycotina</taxon>
        <taxon>Agaricomycetes</taxon>
        <taxon>Agaricomycetidae</taxon>
        <taxon>Atheliales</taxon>
        <taxon>Atheliaceae</taxon>
        <taxon>Piloderma</taxon>
    </lineage>
</organism>
<dbReference type="OrthoDB" id="19174at2759"/>
<evidence type="ECO:0000256" key="2">
    <source>
        <dbReference type="ARBA" id="ARBA00023043"/>
    </source>
</evidence>
<dbReference type="GO" id="GO:0004842">
    <property type="term" value="F:ubiquitin-protein transferase activity"/>
    <property type="evidence" value="ECO:0007669"/>
    <property type="project" value="TreeGrafter"/>
</dbReference>
<proteinExistence type="predicted"/>
<reference evidence="6" key="2">
    <citation type="submission" date="2015-01" db="EMBL/GenBank/DDBJ databases">
        <title>Evolutionary Origins and Diversification of the Mycorrhizal Mutualists.</title>
        <authorList>
            <consortium name="DOE Joint Genome Institute"/>
            <consortium name="Mycorrhizal Genomics Consortium"/>
            <person name="Kohler A."/>
            <person name="Kuo A."/>
            <person name="Nagy L.G."/>
            <person name="Floudas D."/>
            <person name="Copeland A."/>
            <person name="Barry K.W."/>
            <person name="Cichocki N."/>
            <person name="Veneault-Fourrey C."/>
            <person name="LaButti K."/>
            <person name="Lindquist E.A."/>
            <person name="Lipzen A."/>
            <person name="Lundell T."/>
            <person name="Morin E."/>
            <person name="Murat C."/>
            <person name="Riley R."/>
            <person name="Ohm R."/>
            <person name="Sun H."/>
            <person name="Tunlid A."/>
            <person name="Henrissat B."/>
            <person name="Grigoriev I.V."/>
            <person name="Hibbett D.S."/>
            <person name="Martin F."/>
        </authorList>
    </citation>
    <scope>NUCLEOTIDE SEQUENCE [LARGE SCALE GENOMIC DNA]</scope>
    <source>
        <strain evidence="6">F 1598</strain>
    </source>
</reference>
<dbReference type="PANTHER" id="PTHR24171:SF8">
    <property type="entry name" value="BRCA1-ASSOCIATED RING DOMAIN PROTEIN 1"/>
    <property type="match status" value="1"/>
</dbReference>
<evidence type="ECO:0000256" key="3">
    <source>
        <dbReference type="PROSITE-ProRule" id="PRU00023"/>
    </source>
</evidence>
<dbReference type="Proteomes" id="UP000054166">
    <property type="component" value="Unassembled WGS sequence"/>
</dbReference>
<dbReference type="HOGENOM" id="CLU_078327_1_0_1"/>
<dbReference type="EMBL" id="KN832986">
    <property type="protein sequence ID" value="KIM84896.1"/>
    <property type="molecule type" value="Genomic_DNA"/>
</dbReference>
<dbReference type="InterPro" id="IPR036770">
    <property type="entry name" value="Ankyrin_rpt-contain_sf"/>
</dbReference>